<feature type="domain" description="Phospholipase/carboxylesterase/thioesterase" evidence="3">
    <location>
        <begin position="17"/>
        <end position="198"/>
    </location>
</feature>
<protein>
    <submittedName>
        <fullName evidence="4">Alpha/beta hydrolase</fullName>
    </submittedName>
</protein>
<dbReference type="SUPFAM" id="SSF53474">
    <property type="entry name" value="alpha/beta-Hydrolases"/>
    <property type="match status" value="1"/>
</dbReference>
<sequence length="215" mass="21925">MSIDPHADEPIRTAGAPPQAAEAAVVLLHGRGDSPEGILRLVDDVYRRGVLYVAPAAAGRVWYPGGFAEPVTERREAFVESALGQVERALALAAETGIAPDRTVLAGFSQGAAVAAEYATRRPERFGGLGLLAGGLLGPTDALDPRDGSLAGTPAFLGVGDEDPYVGPAHVAATADVLRAMGAEVRAETYPDLGHAVGDGEIAGLNDLVGGVAPE</sequence>
<reference evidence="4 5" key="1">
    <citation type="journal article" date="2019" name="Int. J. Syst. Evol. Microbiol.">
        <title>The Global Catalogue of Microorganisms (GCM) 10K type strain sequencing project: providing services to taxonomists for standard genome sequencing and annotation.</title>
        <authorList>
            <consortium name="The Broad Institute Genomics Platform"/>
            <consortium name="The Broad Institute Genome Sequencing Center for Infectious Disease"/>
            <person name="Wu L."/>
            <person name="Ma J."/>
        </authorList>
    </citation>
    <scope>NUCLEOTIDE SEQUENCE [LARGE SCALE GENOMIC DNA]</scope>
    <source>
        <strain evidence="4 5">DT85</strain>
    </source>
</reference>
<gene>
    <name evidence="4" type="ORF">ACFQJ4_05315</name>
</gene>
<evidence type="ECO:0000256" key="2">
    <source>
        <dbReference type="ARBA" id="ARBA00022801"/>
    </source>
</evidence>
<dbReference type="PANTHER" id="PTHR10655">
    <property type="entry name" value="LYSOPHOSPHOLIPASE-RELATED"/>
    <property type="match status" value="1"/>
</dbReference>
<evidence type="ECO:0000313" key="5">
    <source>
        <dbReference type="Proteomes" id="UP001596398"/>
    </source>
</evidence>
<keyword evidence="2 4" id="KW-0378">Hydrolase</keyword>
<dbReference type="GeneID" id="79266406"/>
<evidence type="ECO:0000259" key="3">
    <source>
        <dbReference type="Pfam" id="PF02230"/>
    </source>
</evidence>
<comment type="caution">
    <text evidence="4">The sequence shown here is derived from an EMBL/GenBank/DDBJ whole genome shotgun (WGS) entry which is preliminary data.</text>
</comment>
<proteinExistence type="inferred from homology"/>
<evidence type="ECO:0000313" key="4">
    <source>
        <dbReference type="EMBL" id="MFC7234737.1"/>
    </source>
</evidence>
<evidence type="ECO:0000256" key="1">
    <source>
        <dbReference type="ARBA" id="ARBA00006499"/>
    </source>
</evidence>
<dbReference type="Gene3D" id="3.40.50.1820">
    <property type="entry name" value="alpha/beta hydrolase"/>
    <property type="match status" value="1"/>
</dbReference>
<dbReference type="InterPro" id="IPR050565">
    <property type="entry name" value="LYPA1-2/EST-like"/>
</dbReference>
<name>A0ABD5ZMF4_9EURY</name>
<keyword evidence="5" id="KW-1185">Reference proteome</keyword>
<accession>A0ABD5ZMF4</accession>
<organism evidence="4 5">
    <name type="scientific">Halosegnis marinus</name>
    <dbReference type="NCBI Taxonomy" id="3034023"/>
    <lineage>
        <taxon>Archaea</taxon>
        <taxon>Methanobacteriati</taxon>
        <taxon>Methanobacteriota</taxon>
        <taxon>Stenosarchaea group</taxon>
        <taxon>Halobacteria</taxon>
        <taxon>Halobacteriales</taxon>
        <taxon>Natronomonadaceae</taxon>
        <taxon>Halosegnis</taxon>
    </lineage>
</organism>
<dbReference type="GO" id="GO:0016787">
    <property type="term" value="F:hydrolase activity"/>
    <property type="evidence" value="ECO:0007669"/>
    <property type="project" value="UniProtKB-KW"/>
</dbReference>
<dbReference type="EMBL" id="JBHTAP010000001">
    <property type="protein sequence ID" value="MFC7234737.1"/>
    <property type="molecule type" value="Genomic_DNA"/>
</dbReference>
<dbReference type="Proteomes" id="UP001596398">
    <property type="component" value="Unassembled WGS sequence"/>
</dbReference>
<dbReference type="AlphaFoldDB" id="A0ABD5ZMF4"/>
<dbReference type="InterPro" id="IPR003140">
    <property type="entry name" value="PLipase/COase/thioEstase"/>
</dbReference>
<dbReference type="Pfam" id="PF02230">
    <property type="entry name" value="Abhydrolase_2"/>
    <property type="match status" value="1"/>
</dbReference>
<dbReference type="InterPro" id="IPR029058">
    <property type="entry name" value="AB_hydrolase_fold"/>
</dbReference>
<comment type="similarity">
    <text evidence="1">Belongs to the AB hydrolase superfamily. AB hydrolase 2 family.</text>
</comment>
<dbReference type="RefSeq" id="WP_276235753.1">
    <property type="nucleotide sequence ID" value="NZ_CP119802.1"/>
</dbReference>
<dbReference type="PANTHER" id="PTHR10655:SF17">
    <property type="entry name" value="LYSOPHOSPHOLIPASE-LIKE PROTEIN 1"/>
    <property type="match status" value="1"/>
</dbReference>